<reference evidence="3 4" key="1">
    <citation type="submission" date="2018-04" db="EMBL/GenBank/DDBJ databases">
        <authorList>
            <person name="Huttner S."/>
            <person name="Dainat J."/>
        </authorList>
    </citation>
    <scope>NUCLEOTIDE SEQUENCE [LARGE SCALE GENOMIC DNA]</scope>
</reference>
<dbReference type="SUPFAM" id="SSF49344">
    <property type="entry name" value="CBD9-like"/>
    <property type="match status" value="1"/>
</dbReference>
<sequence>MGLLQLAAVALALGSVGHSSPVPQGGTAPAAKYCDASTSICYSEYVSQEKIAIRVAIPDTATAGNFDVLLQIEAPKTVGWAGVAWGGVMVNNPLTVGWANGTSAVVSSRSASYRTYPTPYAGATYTVLSGTKANDTHWTLSVLAQGVSAWGTTKLDPSSTVSLAYAQAATPPTEPANNASRFSIHNSHQKFSIDLKSAQIANFTELVQKASAAKAA</sequence>
<feature type="domain" description="Cellobiose dehydrogenase-like cytochrome" evidence="2">
    <location>
        <begin position="33"/>
        <end position="204"/>
    </location>
</feature>
<dbReference type="InterPro" id="IPR015920">
    <property type="entry name" value="Cellobiose_DH-like_cyt"/>
</dbReference>
<dbReference type="PANTHER" id="PTHR47797">
    <property type="entry name" value="DEHYDROGENASE, PUTATIVE (AFU_ORTHOLOGUE AFUA_8G05805)-RELATED"/>
    <property type="match status" value="1"/>
</dbReference>
<dbReference type="CDD" id="cd09630">
    <property type="entry name" value="CDH_like_cytochrome"/>
    <property type="match status" value="1"/>
</dbReference>
<accession>A0A446BDY1</accession>
<feature type="chain" id="PRO_5019049319" evidence="1">
    <location>
        <begin position="20"/>
        <end position="216"/>
    </location>
</feature>
<dbReference type="AlphaFoldDB" id="A0A446BDY1"/>
<feature type="signal peptide" evidence="1">
    <location>
        <begin position="1"/>
        <end position="19"/>
    </location>
</feature>
<dbReference type="Gene3D" id="2.60.40.1210">
    <property type="entry name" value="Cellobiose dehydrogenase, cytochrome domain"/>
    <property type="match status" value="1"/>
</dbReference>
<keyword evidence="1" id="KW-0732">Signal</keyword>
<name>A0A446BDY1_9PEZI</name>
<gene>
    <name evidence="3" type="ORF">TT172_LOCUS3094</name>
</gene>
<proteinExistence type="predicted"/>
<evidence type="ECO:0000313" key="3">
    <source>
        <dbReference type="EMBL" id="SPQ20675.1"/>
    </source>
</evidence>
<dbReference type="PANTHER" id="PTHR47797:SF5">
    <property type="entry name" value="CELLOBIOSE DEHYDROGENASE CYTOCHROME DOMAIN-CONTAINING PROTEIN"/>
    <property type="match status" value="1"/>
</dbReference>
<dbReference type="Proteomes" id="UP000289323">
    <property type="component" value="Unassembled WGS sequence"/>
</dbReference>
<protein>
    <submittedName>
        <fullName evidence="3">5afc01bb-412f-4937-b718-bf5cc243a750</fullName>
    </submittedName>
</protein>
<evidence type="ECO:0000256" key="1">
    <source>
        <dbReference type="SAM" id="SignalP"/>
    </source>
</evidence>
<evidence type="ECO:0000259" key="2">
    <source>
        <dbReference type="Pfam" id="PF16010"/>
    </source>
</evidence>
<evidence type="ECO:0000313" key="4">
    <source>
        <dbReference type="Proteomes" id="UP000289323"/>
    </source>
</evidence>
<dbReference type="EMBL" id="OUUZ01000005">
    <property type="protein sequence ID" value="SPQ20675.1"/>
    <property type="molecule type" value="Genomic_DNA"/>
</dbReference>
<dbReference type="Pfam" id="PF16010">
    <property type="entry name" value="CDH-cyt"/>
    <property type="match status" value="1"/>
</dbReference>
<organism evidence="3 4">
    <name type="scientific">Thermothielavioides terrestris</name>
    <dbReference type="NCBI Taxonomy" id="2587410"/>
    <lineage>
        <taxon>Eukaryota</taxon>
        <taxon>Fungi</taxon>
        <taxon>Dikarya</taxon>
        <taxon>Ascomycota</taxon>
        <taxon>Pezizomycotina</taxon>
        <taxon>Sordariomycetes</taxon>
        <taxon>Sordariomycetidae</taxon>
        <taxon>Sordariales</taxon>
        <taxon>Chaetomiaceae</taxon>
        <taxon>Thermothielavioides</taxon>
    </lineage>
</organism>